<protein>
    <submittedName>
        <fullName evidence="1">Uncharacterized protein</fullName>
    </submittedName>
</protein>
<keyword evidence="2" id="KW-1185">Reference proteome</keyword>
<name>A0A2I0JPU4_PUNGR</name>
<dbReference type="EMBL" id="PGOL01001405">
    <property type="protein sequence ID" value="PKI58312.1"/>
    <property type="molecule type" value="Genomic_DNA"/>
</dbReference>
<accession>A0A2I0JPU4</accession>
<evidence type="ECO:0000313" key="2">
    <source>
        <dbReference type="Proteomes" id="UP000233551"/>
    </source>
</evidence>
<proteinExistence type="predicted"/>
<reference evidence="1 2" key="1">
    <citation type="submission" date="2017-11" db="EMBL/GenBank/DDBJ databases">
        <title>De-novo sequencing of pomegranate (Punica granatum L.) genome.</title>
        <authorList>
            <person name="Akparov Z."/>
            <person name="Amiraslanov A."/>
            <person name="Hajiyeva S."/>
            <person name="Abbasov M."/>
            <person name="Kaur K."/>
            <person name="Hamwieh A."/>
            <person name="Solovyev V."/>
            <person name="Salamov A."/>
            <person name="Braich B."/>
            <person name="Kosarev P."/>
            <person name="Mahmoud A."/>
            <person name="Hajiyev E."/>
            <person name="Babayeva S."/>
            <person name="Izzatullayeva V."/>
            <person name="Mammadov A."/>
            <person name="Mammadov A."/>
            <person name="Sharifova S."/>
            <person name="Ojaghi J."/>
            <person name="Eynullazada K."/>
            <person name="Bayramov B."/>
            <person name="Abdulazimova A."/>
            <person name="Shahmuradov I."/>
        </authorList>
    </citation>
    <scope>NUCLEOTIDE SEQUENCE [LARGE SCALE GENOMIC DNA]</scope>
    <source>
        <strain evidence="2">cv. AG2017</strain>
        <tissue evidence="1">Leaf</tissue>
    </source>
</reference>
<comment type="caution">
    <text evidence="1">The sequence shown here is derived from an EMBL/GenBank/DDBJ whole genome shotgun (WGS) entry which is preliminary data.</text>
</comment>
<dbReference type="AlphaFoldDB" id="A0A2I0JPU4"/>
<sequence length="50" mass="5496">MGFLDPPEALGLFFLEAVRFPLSQFGPEPIGYVLHGVQRPKPPNTRSNAS</sequence>
<organism evidence="1 2">
    <name type="scientific">Punica granatum</name>
    <name type="common">Pomegranate</name>
    <dbReference type="NCBI Taxonomy" id="22663"/>
    <lineage>
        <taxon>Eukaryota</taxon>
        <taxon>Viridiplantae</taxon>
        <taxon>Streptophyta</taxon>
        <taxon>Embryophyta</taxon>
        <taxon>Tracheophyta</taxon>
        <taxon>Spermatophyta</taxon>
        <taxon>Magnoliopsida</taxon>
        <taxon>eudicotyledons</taxon>
        <taxon>Gunneridae</taxon>
        <taxon>Pentapetalae</taxon>
        <taxon>rosids</taxon>
        <taxon>malvids</taxon>
        <taxon>Myrtales</taxon>
        <taxon>Lythraceae</taxon>
        <taxon>Punica</taxon>
    </lineage>
</organism>
<gene>
    <name evidence="1" type="ORF">CRG98_021289</name>
</gene>
<dbReference type="Proteomes" id="UP000233551">
    <property type="component" value="Unassembled WGS sequence"/>
</dbReference>
<evidence type="ECO:0000313" key="1">
    <source>
        <dbReference type="EMBL" id="PKI58312.1"/>
    </source>
</evidence>